<evidence type="ECO:0000256" key="1">
    <source>
        <dbReference type="PROSITE-ProRule" id="PRU00176"/>
    </source>
</evidence>
<dbReference type="OrthoDB" id="439808at2759"/>
<dbReference type="AlphaFoldDB" id="A0A5J4UT06"/>
<dbReference type="PROSITE" id="PS50102">
    <property type="entry name" value="RRM"/>
    <property type="match status" value="2"/>
</dbReference>
<dbReference type="InterPro" id="IPR012677">
    <property type="entry name" value="Nucleotide-bd_a/b_plait_sf"/>
</dbReference>
<feature type="compositionally biased region" description="Basic and acidic residues" evidence="2">
    <location>
        <begin position="1"/>
        <end position="14"/>
    </location>
</feature>
<dbReference type="Gene3D" id="3.30.70.330">
    <property type="match status" value="2"/>
</dbReference>
<feature type="region of interest" description="Disordered" evidence="2">
    <location>
        <begin position="1"/>
        <end position="48"/>
    </location>
</feature>
<feature type="non-terminal residue" evidence="4">
    <location>
        <position position="248"/>
    </location>
</feature>
<dbReference type="SUPFAM" id="SSF54928">
    <property type="entry name" value="RNA-binding domain, RBD"/>
    <property type="match status" value="2"/>
</dbReference>
<feature type="domain" description="RRM" evidence="3">
    <location>
        <begin position="195"/>
        <end position="248"/>
    </location>
</feature>
<keyword evidence="1" id="KW-0694">RNA-binding</keyword>
<accession>A0A5J4UT06</accession>
<evidence type="ECO:0000259" key="3">
    <source>
        <dbReference type="PROSITE" id="PS50102"/>
    </source>
</evidence>
<dbReference type="PANTHER" id="PTHR15241">
    <property type="entry name" value="TRANSFORMER-2-RELATED"/>
    <property type="match status" value="1"/>
</dbReference>
<gene>
    <name evidence="4" type="ORF">EZS28_031251</name>
</gene>
<evidence type="ECO:0000313" key="5">
    <source>
        <dbReference type="Proteomes" id="UP000324800"/>
    </source>
</evidence>
<name>A0A5J4UT06_9EUKA</name>
<dbReference type="CDD" id="cd00590">
    <property type="entry name" value="RRM_SF"/>
    <property type="match status" value="2"/>
</dbReference>
<dbReference type="Pfam" id="PF00076">
    <property type="entry name" value="RRM_1"/>
    <property type="match status" value="2"/>
</dbReference>
<feature type="compositionally biased region" description="Basic and acidic residues" evidence="2">
    <location>
        <begin position="21"/>
        <end position="48"/>
    </location>
</feature>
<evidence type="ECO:0000313" key="4">
    <source>
        <dbReference type="EMBL" id="KAA6373222.1"/>
    </source>
</evidence>
<dbReference type="SMART" id="SM00360">
    <property type="entry name" value="RRM"/>
    <property type="match status" value="2"/>
</dbReference>
<dbReference type="Proteomes" id="UP000324800">
    <property type="component" value="Unassembled WGS sequence"/>
</dbReference>
<organism evidence="4 5">
    <name type="scientific">Streblomastix strix</name>
    <dbReference type="NCBI Taxonomy" id="222440"/>
    <lineage>
        <taxon>Eukaryota</taxon>
        <taxon>Metamonada</taxon>
        <taxon>Preaxostyla</taxon>
        <taxon>Oxymonadida</taxon>
        <taxon>Streblomastigidae</taxon>
        <taxon>Streblomastix</taxon>
    </lineage>
</organism>
<dbReference type="InterPro" id="IPR035979">
    <property type="entry name" value="RBD_domain_sf"/>
</dbReference>
<comment type="caution">
    <text evidence="4">The sequence shown here is derived from an EMBL/GenBank/DDBJ whole genome shotgun (WGS) entry which is preliminary data.</text>
</comment>
<reference evidence="4 5" key="1">
    <citation type="submission" date="2019-03" db="EMBL/GenBank/DDBJ databases">
        <title>Single cell metagenomics reveals metabolic interactions within the superorganism composed of flagellate Streblomastix strix and complex community of Bacteroidetes bacteria on its surface.</title>
        <authorList>
            <person name="Treitli S.C."/>
            <person name="Kolisko M."/>
            <person name="Husnik F."/>
            <person name="Keeling P."/>
            <person name="Hampl V."/>
        </authorList>
    </citation>
    <scope>NUCLEOTIDE SEQUENCE [LARGE SCALE GENOMIC DNA]</scope>
    <source>
        <strain evidence="4">ST1C</strain>
    </source>
</reference>
<feature type="domain" description="RRM" evidence="3">
    <location>
        <begin position="109"/>
        <end position="185"/>
    </location>
</feature>
<dbReference type="InterPro" id="IPR000504">
    <property type="entry name" value="RRM_dom"/>
</dbReference>
<protein>
    <recommendedName>
        <fullName evidence="3">RRM domain-containing protein</fullName>
    </recommendedName>
</protein>
<sequence length="248" mass="28400">MQNEFEQIKKDLEQRIQTLEQQERQTDDYAHRQSDQTRKTETRAKKAEQLNNEFAEKIKILEKQKIEAENSVRVAEAEKVIAEERARKAEQQMKEAEGKAHKSDDVESNQIYVKNFAQPTTNAGLRTLFEQVGPVKEAHIISHDGISQGYGYVTMYSSEAAQRAINTLNNHELNGRNIGVEFAKPRGEHGLLSKTRVHLGNLPFELTEDELRDAFQGFAVKDVDIVRRADDRPAGFGFIEFENEADQR</sequence>
<dbReference type="EMBL" id="SNRW01012927">
    <property type="protein sequence ID" value="KAA6373222.1"/>
    <property type="molecule type" value="Genomic_DNA"/>
</dbReference>
<evidence type="ECO:0000256" key="2">
    <source>
        <dbReference type="SAM" id="MobiDB-lite"/>
    </source>
</evidence>
<dbReference type="GO" id="GO:0003723">
    <property type="term" value="F:RNA binding"/>
    <property type="evidence" value="ECO:0007669"/>
    <property type="project" value="UniProtKB-UniRule"/>
</dbReference>
<dbReference type="PANTHER" id="PTHR15241:SF304">
    <property type="entry name" value="RRM DOMAIN-CONTAINING PROTEIN"/>
    <property type="match status" value="1"/>
</dbReference>
<proteinExistence type="predicted"/>